<gene>
    <name evidence="1" type="ORF">F7231_13300</name>
</gene>
<keyword evidence="2" id="KW-1185">Reference proteome</keyword>
<dbReference type="SUPFAM" id="SSF48452">
    <property type="entry name" value="TPR-like"/>
    <property type="match status" value="1"/>
</dbReference>
<dbReference type="EMBL" id="WAEL01000004">
    <property type="protein sequence ID" value="NID11151.1"/>
    <property type="molecule type" value="Genomic_DNA"/>
</dbReference>
<dbReference type="RefSeq" id="WP_166692237.1">
    <property type="nucleotide sequence ID" value="NZ_WAEL01000004.1"/>
</dbReference>
<dbReference type="InterPro" id="IPR041662">
    <property type="entry name" value="SusD-like_2"/>
</dbReference>
<dbReference type="Proteomes" id="UP000606008">
    <property type="component" value="Unassembled WGS sequence"/>
</dbReference>
<dbReference type="InterPro" id="IPR011990">
    <property type="entry name" value="TPR-like_helical_dom_sf"/>
</dbReference>
<protein>
    <submittedName>
        <fullName evidence="1">SusD/RagB family nutrient-binding outer membrane lipoprotein</fullName>
    </submittedName>
</protein>
<organism evidence="1 2">
    <name type="scientific">Fibrivirga algicola</name>
    <dbReference type="NCBI Taxonomy" id="2950420"/>
    <lineage>
        <taxon>Bacteria</taxon>
        <taxon>Pseudomonadati</taxon>
        <taxon>Bacteroidota</taxon>
        <taxon>Cytophagia</taxon>
        <taxon>Cytophagales</taxon>
        <taxon>Spirosomataceae</taxon>
        <taxon>Fibrivirga</taxon>
    </lineage>
</organism>
<proteinExistence type="predicted"/>
<accession>A0ABX0QIS5</accession>
<evidence type="ECO:0000313" key="2">
    <source>
        <dbReference type="Proteomes" id="UP000606008"/>
    </source>
</evidence>
<name>A0ABX0QIS5_9BACT</name>
<evidence type="ECO:0000313" key="1">
    <source>
        <dbReference type="EMBL" id="NID11151.1"/>
    </source>
</evidence>
<dbReference type="PROSITE" id="PS51257">
    <property type="entry name" value="PROKAR_LIPOPROTEIN"/>
    <property type="match status" value="1"/>
</dbReference>
<reference evidence="2" key="2">
    <citation type="submission" date="2023-07" db="EMBL/GenBank/DDBJ databases">
        <authorList>
            <person name="Jung D.-H."/>
        </authorList>
    </citation>
    <scope>NUCLEOTIDE SEQUENCE [LARGE SCALE GENOMIC DNA]</scope>
    <source>
        <strain evidence="2">JA-25</strain>
    </source>
</reference>
<dbReference type="Pfam" id="PF12771">
    <property type="entry name" value="SusD-like_2"/>
    <property type="match status" value="1"/>
</dbReference>
<sequence length="493" mass="53356">MKTGIKKTLYLLPLLAGLGGCTKFLDVNVTPNNPTAVPPSVLLPAAQVGSAFANANELNRFASVVTQQLAGAGGSPANYDTYVVSSADFGNQWRFEIYDGALVNYQQIINLAGTSSRAYSGIAKIMKAYTFALATDTWGDIPYSQALQGDLFPQPRIDKQEDIYKGNQALGIQSLFDLVRDGLADLNSDNGNPAGARPANDDVVYKGALANWRAAGNTLLLKLAMQISRKEPALATTVINEVLTSGQYIRSNTQDLNVTFGGSVGSRDPRYEYTQVTLFKDELILSSRYLNLLQTNNDPRLPLFFTRNAAGNYGTIDNGQRGGIPTSANYSRYGPYVVGATGEGPVRLLTNFQRAFILAEAALRLGTPGDPQALYTEGIRASMTLAGLTAAQIDTYLAANPAVATLSGTNEQKIAQIITQKYIAFTGNGLELWNDYRRTGYPVLQRSQNAAGVDATIPVRAVYIAEEIQRNPNFPQSPTVPPQSNVRVWWDID</sequence>
<keyword evidence="1" id="KW-0449">Lipoprotein</keyword>
<dbReference type="Gene3D" id="1.25.40.390">
    <property type="match status" value="1"/>
</dbReference>
<comment type="caution">
    <text evidence="1">The sequence shown here is derived from an EMBL/GenBank/DDBJ whole genome shotgun (WGS) entry which is preliminary data.</text>
</comment>
<reference evidence="2" key="1">
    <citation type="submission" date="2019-09" db="EMBL/GenBank/DDBJ databases">
        <authorList>
            <person name="Jung D.-H."/>
        </authorList>
    </citation>
    <scope>NUCLEOTIDE SEQUENCE [LARGE SCALE GENOMIC DNA]</scope>
    <source>
        <strain evidence="2">JA-25</strain>
    </source>
</reference>